<dbReference type="InterPro" id="IPR058119">
    <property type="entry name" value="SCO0607-like"/>
</dbReference>
<dbReference type="NCBIfam" id="NF046120">
    <property type="entry name" value="lipo_SCO0607"/>
    <property type="match status" value="1"/>
</dbReference>
<dbReference type="KEGG" id="sals:SLNWT_5543"/>
<evidence type="ECO:0000256" key="1">
    <source>
        <dbReference type="SAM" id="MobiDB-lite"/>
    </source>
</evidence>
<accession>A0A0B5EVV6</accession>
<evidence type="ECO:0000313" key="3">
    <source>
        <dbReference type="Proteomes" id="UP000031523"/>
    </source>
</evidence>
<feature type="region of interest" description="Disordered" evidence="1">
    <location>
        <begin position="1"/>
        <end position="23"/>
    </location>
</feature>
<dbReference type="AlphaFoldDB" id="A0A0B5EVV6"/>
<dbReference type="EMBL" id="CP010519">
    <property type="protein sequence ID" value="AJE85919.1"/>
    <property type="molecule type" value="Genomic_DNA"/>
</dbReference>
<sequence length="124" mass="12917">MGTQQTRTGQRRIRQRAAGGPARFPAAARLAARTAGLAAATALAGAGLAACSIEEASCGGGEYPVQAVGSTGSACAEKGEKPPKGYVRYPEGKVPEKVGDKWDTYWNTHIIEKDGSVRKAREGE</sequence>
<gene>
    <name evidence="2" type="ORF">SLNWT_5543</name>
</gene>
<keyword evidence="3" id="KW-1185">Reference proteome</keyword>
<protein>
    <submittedName>
        <fullName evidence="2">Lipoprotein</fullName>
    </submittedName>
</protein>
<organism evidence="2 3">
    <name type="scientific">Streptomyces albus (strain ATCC 21838 / DSM 41398 / FERM P-419 / JCM 4703 / NBRC 107858)</name>
    <dbReference type="NCBI Taxonomy" id="1081613"/>
    <lineage>
        <taxon>Bacteria</taxon>
        <taxon>Bacillati</taxon>
        <taxon>Actinomycetota</taxon>
        <taxon>Actinomycetes</taxon>
        <taxon>Kitasatosporales</taxon>
        <taxon>Streptomycetaceae</taxon>
        <taxon>Streptomyces</taxon>
    </lineage>
</organism>
<keyword evidence="2" id="KW-0449">Lipoprotein</keyword>
<reference evidence="2 3" key="1">
    <citation type="submission" date="2015-01" db="EMBL/GenBank/DDBJ databases">
        <title>Enhanced salinomycin production by adjusting the supply of polyketide extender units in Streptomyce albus DSM 41398.</title>
        <authorList>
            <person name="Lu C."/>
        </authorList>
    </citation>
    <scope>NUCLEOTIDE SEQUENCE [LARGE SCALE GENOMIC DNA]</scope>
    <source>
        <strain evidence="3">ATCC 21838 / DSM 41398 / FERM P-419 / JCM 4703 / NBRC 107858</strain>
    </source>
</reference>
<dbReference type="Proteomes" id="UP000031523">
    <property type="component" value="Chromosome"/>
</dbReference>
<name>A0A0B5EVV6_STRA4</name>
<proteinExistence type="predicted"/>
<evidence type="ECO:0000313" key="2">
    <source>
        <dbReference type="EMBL" id="AJE85919.1"/>
    </source>
</evidence>